<reference evidence="2 3" key="1">
    <citation type="submission" date="2021-05" db="EMBL/GenBank/DDBJ databases">
        <title>Genome Assembly of Synthetic Allotetraploid Brassica napus Reveals Homoeologous Exchanges between Subgenomes.</title>
        <authorList>
            <person name="Davis J.T."/>
        </authorList>
    </citation>
    <scope>NUCLEOTIDE SEQUENCE [LARGE SCALE GENOMIC DNA]</scope>
    <source>
        <strain evidence="3">cv. Da-Ae</strain>
        <tissue evidence="2">Seedling</tissue>
    </source>
</reference>
<dbReference type="EMBL" id="JAGKQM010000008">
    <property type="protein sequence ID" value="KAH0916846.1"/>
    <property type="molecule type" value="Genomic_DNA"/>
</dbReference>
<comment type="caution">
    <text evidence="2">The sequence shown here is derived from an EMBL/GenBank/DDBJ whole genome shotgun (WGS) entry which is preliminary data.</text>
</comment>
<dbReference type="Proteomes" id="UP000824890">
    <property type="component" value="Unassembled WGS sequence"/>
</dbReference>
<protein>
    <submittedName>
        <fullName evidence="2">Uncharacterized protein</fullName>
    </submittedName>
</protein>
<gene>
    <name evidence="2" type="ORF">HID58_031292</name>
</gene>
<keyword evidence="3" id="KW-1185">Reference proteome</keyword>
<evidence type="ECO:0000313" key="2">
    <source>
        <dbReference type="EMBL" id="KAH0916846.1"/>
    </source>
</evidence>
<accession>A0ABQ8CID4</accession>
<evidence type="ECO:0000313" key="3">
    <source>
        <dbReference type="Proteomes" id="UP000824890"/>
    </source>
</evidence>
<sequence>MLQESKKEIASLQSEEKKLSRLKETAKTGNEGAIGRQLIQLRSRQLTYKVAELKCEAWLLIHSIAHTSVGTGIQGATKAMAAMSKVRFLFNTYQICPYVYSFGWSHQIKYF</sequence>
<proteinExistence type="predicted"/>
<evidence type="ECO:0000256" key="1">
    <source>
        <dbReference type="SAM" id="MobiDB-lite"/>
    </source>
</evidence>
<organism evidence="2 3">
    <name type="scientific">Brassica napus</name>
    <name type="common">Rape</name>
    <dbReference type="NCBI Taxonomy" id="3708"/>
    <lineage>
        <taxon>Eukaryota</taxon>
        <taxon>Viridiplantae</taxon>
        <taxon>Streptophyta</taxon>
        <taxon>Embryophyta</taxon>
        <taxon>Tracheophyta</taxon>
        <taxon>Spermatophyta</taxon>
        <taxon>Magnoliopsida</taxon>
        <taxon>eudicotyledons</taxon>
        <taxon>Gunneridae</taxon>
        <taxon>Pentapetalae</taxon>
        <taxon>rosids</taxon>
        <taxon>malvids</taxon>
        <taxon>Brassicales</taxon>
        <taxon>Brassicaceae</taxon>
        <taxon>Brassiceae</taxon>
        <taxon>Brassica</taxon>
    </lineage>
</organism>
<feature type="region of interest" description="Disordered" evidence="1">
    <location>
        <begin position="1"/>
        <end position="25"/>
    </location>
</feature>
<name>A0ABQ8CID4_BRANA</name>